<evidence type="ECO:0000313" key="2">
    <source>
        <dbReference type="Proteomes" id="UP000663508"/>
    </source>
</evidence>
<name>A0A0J6QHK2_9HYPH</name>
<dbReference type="KEGG" id="mind:mvi_47910"/>
<dbReference type="GO" id="GO:0015074">
    <property type="term" value="P:DNA integration"/>
    <property type="evidence" value="ECO:0007669"/>
    <property type="project" value="InterPro"/>
</dbReference>
<organism evidence="1 2">
    <name type="scientific">Methylobacterium indicum</name>
    <dbReference type="NCBI Taxonomy" id="1775910"/>
    <lineage>
        <taxon>Bacteria</taxon>
        <taxon>Pseudomonadati</taxon>
        <taxon>Pseudomonadota</taxon>
        <taxon>Alphaproteobacteria</taxon>
        <taxon>Hyphomicrobiales</taxon>
        <taxon>Methylobacteriaceae</taxon>
        <taxon>Methylobacterium</taxon>
    </lineage>
</organism>
<dbReference type="AlphaFoldDB" id="A0A0J6QHK2"/>
<proteinExistence type="predicted"/>
<gene>
    <name evidence="1" type="ORF">mvi_47910</name>
</gene>
<dbReference type="GO" id="GO:0006310">
    <property type="term" value="P:DNA recombination"/>
    <property type="evidence" value="ECO:0007669"/>
    <property type="project" value="InterPro"/>
</dbReference>
<dbReference type="SUPFAM" id="SSF56349">
    <property type="entry name" value="DNA breaking-rejoining enzymes"/>
    <property type="match status" value="1"/>
</dbReference>
<dbReference type="EMBL" id="AP024145">
    <property type="protein sequence ID" value="BCM86330.1"/>
    <property type="molecule type" value="Genomic_DNA"/>
</dbReference>
<sequence>MADGLTFHGLRHTGATQTCRLDFDTRTIAHMLGQETEDMTAHDLRETDLGPKLSGGWRPSWLSSTGSARGVSNRAGRVV</sequence>
<dbReference type="Gene3D" id="1.10.443.10">
    <property type="entry name" value="Intergrase catalytic core"/>
    <property type="match status" value="1"/>
</dbReference>
<dbReference type="InterPro" id="IPR011010">
    <property type="entry name" value="DNA_brk_join_enz"/>
</dbReference>
<evidence type="ECO:0000313" key="1">
    <source>
        <dbReference type="EMBL" id="BCM86330.1"/>
    </source>
</evidence>
<protein>
    <submittedName>
        <fullName evidence="1">Uncharacterized protein</fullName>
    </submittedName>
</protein>
<reference evidence="1" key="1">
    <citation type="submission" date="2020-11" db="EMBL/GenBank/DDBJ databases">
        <title>Complete genome sequence of a novel pathogenic Methylobacterium strain isolated from rice in Vietnam.</title>
        <authorList>
            <person name="Lai K."/>
            <person name="Okazaki S."/>
            <person name="Higashi K."/>
            <person name="Mori H."/>
            <person name="Toyoda A."/>
            <person name="Kurokawa K."/>
        </authorList>
    </citation>
    <scope>NUCLEOTIDE SEQUENCE</scope>
    <source>
        <strain evidence="1">VL1</strain>
    </source>
</reference>
<accession>A0A0J6QHK2</accession>
<dbReference type="GO" id="GO:0003677">
    <property type="term" value="F:DNA binding"/>
    <property type="evidence" value="ECO:0007669"/>
    <property type="project" value="InterPro"/>
</dbReference>
<dbReference type="Proteomes" id="UP000663508">
    <property type="component" value="Chromosome"/>
</dbReference>
<dbReference type="InterPro" id="IPR013762">
    <property type="entry name" value="Integrase-like_cat_sf"/>
</dbReference>